<sequence>MSFFADQVTERVILFFVNACCIWHYFNVQQSVYFYFFFVQGVTIQHAISLLFNVKFHMISLDNKFIILQFQRIYRSYIRLITTQIFKYFSQQQQSQLGQLQHFGILIGNALKSVCIL</sequence>
<evidence type="ECO:0000256" key="1">
    <source>
        <dbReference type="SAM" id="Phobius"/>
    </source>
</evidence>
<evidence type="ECO:0000313" key="4">
    <source>
        <dbReference type="Proteomes" id="UP001642409"/>
    </source>
</evidence>
<dbReference type="EMBL" id="CATOUU010000384">
    <property type="protein sequence ID" value="CAI9927632.1"/>
    <property type="molecule type" value="Genomic_DNA"/>
</dbReference>
<keyword evidence="1" id="KW-0472">Membrane</keyword>
<dbReference type="AlphaFoldDB" id="A0AA86NZ15"/>
<reference evidence="3 4" key="2">
    <citation type="submission" date="2024-07" db="EMBL/GenBank/DDBJ databases">
        <authorList>
            <person name="Akdeniz Z."/>
        </authorList>
    </citation>
    <scope>NUCLEOTIDE SEQUENCE [LARGE SCALE GENOMIC DNA]</scope>
</reference>
<dbReference type="EMBL" id="CAXDID020000180">
    <property type="protein sequence ID" value="CAL6049486.1"/>
    <property type="molecule type" value="Genomic_DNA"/>
</dbReference>
<gene>
    <name evidence="2" type="ORF">HINF_LOCUS15277</name>
    <name evidence="3" type="ORF">HINF_LOCUS43340</name>
</gene>
<dbReference type="Proteomes" id="UP001642409">
    <property type="component" value="Unassembled WGS sequence"/>
</dbReference>
<keyword evidence="1" id="KW-1133">Transmembrane helix</keyword>
<protein>
    <submittedName>
        <fullName evidence="3">Hypothetical_protein</fullName>
    </submittedName>
</protein>
<proteinExistence type="predicted"/>
<name>A0AA86NZ15_9EUKA</name>
<keyword evidence="1" id="KW-0812">Transmembrane</keyword>
<accession>A0AA86NZ15</accession>
<evidence type="ECO:0000313" key="2">
    <source>
        <dbReference type="EMBL" id="CAI9927632.1"/>
    </source>
</evidence>
<keyword evidence="4" id="KW-1185">Reference proteome</keyword>
<evidence type="ECO:0000313" key="3">
    <source>
        <dbReference type="EMBL" id="CAL6049486.1"/>
    </source>
</evidence>
<reference evidence="2" key="1">
    <citation type="submission" date="2023-06" db="EMBL/GenBank/DDBJ databases">
        <authorList>
            <person name="Kurt Z."/>
        </authorList>
    </citation>
    <scope>NUCLEOTIDE SEQUENCE</scope>
</reference>
<feature type="transmembrane region" description="Helical" evidence="1">
    <location>
        <begin position="34"/>
        <end position="54"/>
    </location>
</feature>
<comment type="caution">
    <text evidence="2">The sequence shown here is derived from an EMBL/GenBank/DDBJ whole genome shotgun (WGS) entry which is preliminary data.</text>
</comment>
<organism evidence="2">
    <name type="scientific">Hexamita inflata</name>
    <dbReference type="NCBI Taxonomy" id="28002"/>
    <lineage>
        <taxon>Eukaryota</taxon>
        <taxon>Metamonada</taxon>
        <taxon>Diplomonadida</taxon>
        <taxon>Hexamitidae</taxon>
        <taxon>Hexamitinae</taxon>
        <taxon>Hexamita</taxon>
    </lineage>
</organism>
<feature type="transmembrane region" description="Helical" evidence="1">
    <location>
        <begin position="12"/>
        <end position="28"/>
    </location>
</feature>